<proteinExistence type="inferred from homology"/>
<dbReference type="SUPFAM" id="SSF55821">
    <property type="entry name" value="YrdC/RibB"/>
    <property type="match status" value="1"/>
</dbReference>
<gene>
    <name evidence="15" type="ORF">HMPREF1871_00066</name>
</gene>
<evidence type="ECO:0000256" key="13">
    <source>
        <dbReference type="PIRNR" id="PIRNR004930"/>
    </source>
</evidence>
<dbReference type="EMBL" id="LSDB01000001">
    <property type="protein sequence ID" value="KXB58999.1"/>
    <property type="molecule type" value="Genomic_DNA"/>
</dbReference>
<comment type="caution">
    <text evidence="15">The sequence shown here is derived from an EMBL/GenBank/DDBJ whole genome shotgun (WGS) entry which is preliminary data.</text>
</comment>
<dbReference type="EC" id="2.7.7.87" evidence="3 13"/>
<dbReference type="InterPro" id="IPR050156">
    <property type="entry name" value="TC-AMP_synthase_SUA5"/>
</dbReference>
<protein>
    <recommendedName>
        <fullName evidence="4 13">Threonylcarbamoyl-AMP synthase</fullName>
        <shortName evidence="13">TC-AMP synthase</shortName>
        <ecNumber evidence="3 13">2.7.7.87</ecNumber>
    </recommendedName>
    <alternativeName>
        <fullName evidence="11 13">L-threonylcarbamoyladenylate synthase</fullName>
    </alternativeName>
</protein>
<evidence type="ECO:0000313" key="15">
    <source>
        <dbReference type="EMBL" id="KXB58999.1"/>
    </source>
</evidence>
<evidence type="ECO:0000256" key="11">
    <source>
        <dbReference type="ARBA" id="ARBA00029774"/>
    </source>
</evidence>
<evidence type="ECO:0000256" key="6">
    <source>
        <dbReference type="ARBA" id="ARBA00022679"/>
    </source>
</evidence>
<dbReference type="Gene3D" id="3.90.870.10">
    <property type="entry name" value="DHBP synthase"/>
    <property type="match status" value="1"/>
</dbReference>
<evidence type="ECO:0000256" key="1">
    <source>
        <dbReference type="ARBA" id="ARBA00004496"/>
    </source>
</evidence>
<dbReference type="InterPro" id="IPR006070">
    <property type="entry name" value="Sua5-like_dom"/>
</dbReference>
<evidence type="ECO:0000256" key="3">
    <source>
        <dbReference type="ARBA" id="ARBA00012584"/>
    </source>
</evidence>
<evidence type="ECO:0000259" key="14">
    <source>
        <dbReference type="PROSITE" id="PS51163"/>
    </source>
</evidence>
<comment type="catalytic activity">
    <reaction evidence="12 13">
        <text>L-threonine + hydrogencarbonate + ATP = L-threonylcarbamoyladenylate + diphosphate + H2O</text>
        <dbReference type="Rhea" id="RHEA:36407"/>
        <dbReference type="ChEBI" id="CHEBI:15377"/>
        <dbReference type="ChEBI" id="CHEBI:17544"/>
        <dbReference type="ChEBI" id="CHEBI:30616"/>
        <dbReference type="ChEBI" id="CHEBI:33019"/>
        <dbReference type="ChEBI" id="CHEBI:57926"/>
        <dbReference type="ChEBI" id="CHEBI:73682"/>
        <dbReference type="EC" id="2.7.7.87"/>
    </reaction>
</comment>
<dbReference type="Pfam" id="PF03481">
    <property type="entry name" value="Sua5_C"/>
    <property type="match status" value="1"/>
</dbReference>
<comment type="function">
    <text evidence="13">Required for the formation of a threonylcarbamoyl group on adenosine at position 37 (t(6)A37) in tRNAs that read codons beginning with adenine.</text>
</comment>
<dbReference type="NCBIfam" id="TIGR00057">
    <property type="entry name" value="L-threonylcarbamoyladenylate synthase"/>
    <property type="match status" value="1"/>
</dbReference>
<evidence type="ECO:0000256" key="5">
    <source>
        <dbReference type="ARBA" id="ARBA00022490"/>
    </source>
</evidence>
<dbReference type="Pfam" id="PF01300">
    <property type="entry name" value="Sua5_yciO_yrdC"/>
    <property type="match status" value="1"/>
</dbReference>
<keyword evidence="7 13" id="KW-0819">tRNA processing</keyword>
<keyword evidence="8 13" id="KW-0548">Nucleotidyltransferase</keyword>
<feature type="domain" description="YrdC-like" evidence="14">
    <location>
        <begin position="10"/>
        <end position="198"/>
    </location>
</feature>
<dbReference type="PANTHER" id="PTHR17490:SF16">
    <property type="entry name" value="THREONYLCARBAMOYL-AMP SYNTHASE"/>
    <property type="match status" value="1"/>
</dbReference>
<dbReference type="InterPro" id="IPR005145">
    <property type="entry name" value="Sua5_C"/>
</dbReference>
<dbReference type="RefSeq" id="WP_066128395.1">
    <property type="nucleotide sequence ID" value="NZ_KQ959854.1"/>
</dbReference>
<keyword evidence="5 13" id="KW-0963">Cytoplasm</keyword>
<keyword evidence="9 13" id="KW-0547">Nucleotide-binding</keyword>
<dbReference type="PANTHER" id="PTHR17490">
    <property type="entry name" value="SUA5"/>
    <property type="match status" value="1"/>
</dbReference>
<dbReference type="InterPro" id="IPR038385">
    <property type="entry name" value="Sua5/YwlC_C"/>
</dbReference>
<evidence type="ECO:0000256" key="4">
    <source>
        <dbReference type="ARBA" id="ARBA00015492"/>
    </source>
</evidence>
<dbReference type="Gene3D" id="3.40.50.11030">
    <property type="entry name" value="Threonylcarbamoyl-AMP synthase, C-terminal domain"/>
    <property type="match status" value="1"/>
</dbReference>
<dbReference type="InterPro" id="IPR017945">
    <property type="entry name" value="DHBP_synth_RibB-like_a/b_dom"/>
</dbReference>
<evidence type="ECO:0000256" key="7">
    <source>
        <dbReference type="ARBA" id="ARBA00022694"/>
    </source>
</evidence>
<dbReference type="PIRSF" id="PIRSF004930">
    <property type="entry name" value="Tln_factor_SUA5"/>
    <property type="match status" value="1"/>
</dbReference>
<evidence type="ECO:0000256" key="2">
    <source>
        <dbReference type="ARBA" id="ARBA00007663"/>
    </source>
</evidence>
<keyword evidence="16" id="KW-1185">Reference proteome</keyword>
<reference evidence="15 16" key="1">
    <citation type="submission" date="2016-01" db="EMBL/GenBank/DDBJ databases">
        <authorList>
            <person name="Mitreva M."/>
            <person name="Pepin K.H."/>
            <person name="Mihindukulasuriya K.A."/>
            <person name="Fulton R."/>
            <person name="Fronick C."/>
            <person name="O'Laughlin M."/>
            <person name="Miner T."/>
            <person name="Herter B."/>
            <person name="Rosa B.A."/>
            <person name="Cordes M."/>
            <person name="Tomlinson C."/>
            <person name="Wollam A."/>
            <person name="Palsikar V.B."/>
            <person name="Mardis E.R."/>
            <person name="Wilson R.K."/>
        </authorList>
    </citation>
    <scope>NUCLEOTIDE SEQUENCE [LARGE SCALE GENOMIC DNA]</scope>
    <source>
        <strain evidence="15 16">KA00071</strain>
    </source>
</reference>
<sequence length="336" mass="38595">MITKLLDFFDIDYKKLKKCYKDGQLVAIPTETVYGLSADATNTYAVKKIYEAKGRPSDNPLIVHFYDIKQIRNIVDVENENVQKLIDNFWPGPMSLILNIKNKSIISNKVTAGLNSLAVRMPSNKFAREILKQTEVLLAAPSANTSGKPSPTKFSHVYNDLKDKIDIIIKADDSDIGLESTVIDCTKYPFEIARPGDITLKNLKKILGEEGIIYRKNRVIKNPIAPGMKYRHYSPNAELIILDKTLDETLFFLKNKKSDTVFISYKKYENKLKNYDFKIKFLAADEDNIEECNRNFYNILRECDLENIKEIYIMKIKENDVNEALLNRLEKASSKK</sequence>
<evidence type="ECO:0000256" key="12">
    <source>
        <dbReference type="ARBA" id="ARBA00048366"/>
    </source>
</evidence>
<comment type="subcellular location">
    <subcellularLocation>
        <location evidence="1 13">Cytoplasm</location>
    </subcellularLocation>
</comment>
<dbReference type="PROSITE" id="PS51163">
    <property type="entry name" value="YRDC"/>
    <property type="match status" value="1"/>
</dbReference>
<dbReference type="InterPro" id="IPR010923">
    <property type="entry name" value="T(6)A37_SUA5"/>
</dbReference>
<evidence type="ECO:0000256" key="9">
    <source>
        <dbReference type="ARBA" id="ARBA00022741"/>
    </source>
</evidence>
<evidence type="ECO:0000256" key="10">
    <source>
        <dbReference type="ARBA" id="ARBA00022840"/>
    </source>
</evidence>
<keyword evidence="10 13" id="KW-0067">ATP-binding</keyword>
<accession>A0ABR5TNU9</accession>
<evidence type="ECO:0000313" key="16">
    <source>
        <dbReference type="Proteomes" id="UP000070467"/>
    </source>
</evidence>
<dbReference type="Proteomes" id="UP000070467">
    <property type="component" value="Unassembled WGS sequence"/>
</dbReference>
<keyword evidence="6 13" id="KW-0808">Transferase</keyword>
<evidence type="ECO:0000256" key="8">
    <source>
        <dbReference type="ARBA" id="ARBA00022695"/>
    </source>
</evidence>
<organism evidence="15 16">
    <name type="scientific">Gemelliphila asaccharolytica</name>
    <dbReference type="NCBI Taxonomy" id="502393"/>
    <lineage>
        <taxon>Bacteria</taxon>
        <taxon>Bacillati</taxon>
        <taxon>Bacillota</taxon>
        <taxon>Bacilli</taxon>
        <taxon>Bacillales</taxon>
        <taxon>Gemellaceae</taxon>
        <taxon>Gemelliphila</taxon>
    </lineage>
</organism>
<name>A0ABR5TNU9_9BACL</name>
<comment type="similarity">
    <text evidence="2 13">Belongs to the SUA5 family.</text>
</comment>